<organism evidence="3 4">
    <name type="scientific">Actinocrinis puniceicyclus</name>
    <dbReference type="NCBI Taxonomy" id="977794"/>
    <lineage>
        <taxon>Bacteria</taxon>
        <taxon>Bacillati</taxon>
        <taxon>Actinomycetota</taxon>
        <taxon>Actinomycetes</taxon>
        <taxon>Catenulisporales</taxon>
        <taxon>Actinospicaceae</taxon>
        <taxon>Actinocrinis</taxon>
    </lineage>
</organism>
<dbReference type="AlphaFoldDB" id="A0A8J7WR76"/>
<feature type="domain" description="DUF397" evidence="2">
    <location>
        <begin position="20"/>
        <end position="71"/>
    </location>
</feature>
<gene>
    <name evidence="3" type="ORF">KGA66_23440</name>
</gene>
<feature type="region of interest" description="Disordered" evidence="1">
    <location>
        <begin position="1"/>
        <end position="32"/>
    </location>
</feature>
<dbReference type="InterPro" id="IPR007278">
    <property type="entry name" value="DUF397"/>
</dbReference>
<dbReference type="Proteomes" id="UP000677913">
    <property type="component" value="Unassembled WGS sequence"/>
</dbReference>
<dbReference type="RefSeq" id="WP_211470682.1">
    <property type="nucleotide sequence ID" value="NZ_JAGSXH010000115.1"/>
</dbReference>
<accession>A0A8J7WR76</accession>
<evidence type="ECO:0000256" key="1">
    <source>
        <dbReference type="SAM" id="MobiDB-lite"/>
    </source>
</evidence>
<dbReference type="Pfam" id="PF04149">
    <property type="entry name" value="DUF397"/>
    <property type="match status" value="1"/>
</dbReference>
<dbReference type="EMBL" id="JAGSXH010000115">
    <property type="protein sequence ID" value="MBS2966018.1"/>
    <property type="molecule type" value="Genomic_DNA"/>
</dbReference>
<comment type="caution">
    <text evidence="3">The sequence shown here is derived from an EMBL/GenBank/DDBJ whole genome shotgun (WGS) entry which is preliminary data.</text>
</comment>
<reference evidence="3" key="1">
    <citation type="submission" date="2021-04" db="EMBL/GenBank/DDBJ databases">
        <title>Genome based classification of Actinospica acidithermotolerans sp. nov., an actinobacterium isolated from an Indonesian hot spring.</title>
        <authorList>
            <person name="Kusuma A.B."/>
            <person name="Putra K.E."/>
            <person name="Nafisah S."/>
            <person name="Loh J."/>
            <person name="Nouioui I."/>
            <person name="Goodfellow M."/>
        </authorList>
    </citation>
    <scope>NUCLEOTIDE SEQUENCE</scope>
    <source>
        <strain evidence="3">DSM 45618</strain>
    </source>
</reference>
<sequence length="79" mass="8673">MNRSDPQQPPIPSFDPAAVSWKKASGSSNNGGCVEVATIGGMVAVRDSKNPHRPPHFYTREEFRYFLDGAKAGEFDEFA</sequence>
<evidence type="ECO:0000313" key="4">
    <source>
        <dbReference type="Proteomes" id="UP000677913"/>
    </source>
</evidence>
<protein>
    <submittedName>
        <fullName evidence="3">DUF397 domain-containing protein</fullName>
    </submittedName>
</protein>
<evidence type="ECO:0000313" key="3">
    <source>
        <dbReference type="EMBL" id="MBS2966018.1"/>
    </source>
</evidence>
<proteinExistence type="predicted"/>
<evidence type="ECO:0000259" key="2">
    <source>
        <dbReference type="Pfam" id="PF04149"/>
    </source>
</evidence>
<name>A0A8J7WR76_9ACTN</name>
<keyword evidence="4" id="KW-1185">Reference proteome</keyword>